<protein>
    <submittedName>
        <fullName evidence="1">Uncharacterized protein</fullName>
    </submittedName>
</protein>
<dbReference type="AlphaFoldDB" id="A0A2S4UJB1"/>
<gene>
    <name evidence="1" type="ORF">PSTT_15080</name>
</gene>
<evidence type="ECO:0000313" key="2">
    <source>
        <dbReference type="Proteomes" id="UP000239156"/>
    </source>
</evidence>
<dbReference type="EMBL" id="PKSL01000263">
    <property type="protein sequence ID" value="POV97375.1"/>
    <property type="molecule type" value="Genomic_DNA"/>
</dbReference>
<dbReference type="Proteomes" id="UP000239156">
    <property type="component" value="Unassembled WGS sequence"/>
</dbReference>
<evidence type="ECO:0000313" key="1">
    <source>
        <dbReference type="EMBL" id="POV97375.1"/>
    </source>
</evidence>
<organism evidence="1 2">
    <name type="scientific">Puccinia striiformis</name>
    <dbReference type="NCBI Taxonomy" id="27350"/>
    <lineage>
        <taxon>Eukaryota</taxon>
        <taxon>Fungi</taxon>
        <taxon>Dikarya</taxon>
        <taxon>Basidiomycota</taxon>
        <taxon>Pucciniomycotina</taxon>
        <taxon>Pucciniomycetes</taxon>
        <taxon>Pucciniales</taxon>
        <taxon>Pucciniaceae</taxon>
        <taxon>Puccinia</taxon>
    </lineage>
</organism>
<dbReference type="VEuPathDB" id="FungiDB:PSHT_05615"/>
<comment type="caution">
    <text evidence="1">The sequence shown here is derived from an EMBL/GenBank/DDBJ whole genome shotgun (WGS) entry which is preliminary data.</text>
</comment>
<proteinExistence type="predicted"/>
<feature type="non-terminal residue" evidence="1">
    <location>
        <position position="1"/>
    </location>
</feature>
<sequence>ASIGILSIDVSNPNPLRPDYVRTMTSFNWNADSPSLGTRMISSTYLGQSSQDIGTIIEPSIHDNNLISLVVSFRHFLARLQSSPPEN</sequence>
<accession>A0A2S4UJB1</accession>
<keyword evidence="2" id="KW-1185">Reference proteome</keyword>
<reference evidence="1" key="1">
    <citation type="submission" date="2017-12" db="EMBL/GenBank/DDBJ databases">
        <title>Gene loss provides genomic basis for host adaptation in cereal stripe rust fungi.</title>
        <authorList>
            <person name="Xia C."/>
        </authorList>
    </citation>
    <scope>NUCLEOTIDE SEQUENCE [LARGE SCALE GENOMIC DNA]</scope>
    <source>
        <strain evidence="1">93-210</strain>
    </source>
</reference>
<dbReference type="VEuPathDB" id="FungiDB:PSTT_15080"/>
<name>A0A2S4UJB1_9BASI</name>